<dbReference type="EMBL" id="BQKI01000009">
    <property type="protein sequence ID" value="GJN02493.1"/>
    <property type="molecule type" value="Genomic_DNA"/>
</dbReference>
<dbReference type="SUPFAM" id="SSF81383">
    <property type="entry name" value="F-box domain"/>
    <property type="match status" value="1"/>
</dbReference>
<protein>
    <recommendedName>
        <fullName evidence="1">F-box domain-containing protein</fullName>
    </recommendedName>
</protein>
<name>A0AAV5CWM8_ELECO</name>
<dbReference type="AlphaFoldDB" id="A0AAV5CWM8"/>
<dbReference type="PANTHER" id="PTHR32153">
    <property type="entry name" value="OJ000223_09.16 PROTEIN"/>
    <property type="match status" value="1"/>
</dbReference>
<keyword evidence="3" id="KW-1185">Reference proteome</keyword>
<reference evidence="2" key="1">
    <citation type="journal article" date="2018" name="DNA Res.">
        <title>Multiple hybrid de novo genome assembly of finger millet, an orphan allotetraploid crop.</title>
        <authorList>
            <person name="Hatakeyama M."/>
            <person name="Aluri S."/>
            <person name="Balachadran M.T."/>
            <person name="Sivarajan S.R."/>
            <person name="Patrignani A."/>
            <person name="Gruter S."/>
            <person name="Poveda L."/>
            <person name="Shimizu-Inatsugi R."/>
            <person name="Baeten J."/>
            <person name="Francoijs K.J."/>
            <person name="Nataraja K.N."/>
            <person name="Reddy Y.A.N."/>
            <person name="Phadnis S."/>
            <person name="Ravikumar R.L."/>
            <person name="Schlapbach R."/>
            <person name="Sreeman S.M."/>
            <person name="Shimizu K.K."/>
        </authorList>
    </citation>
    <scope>NUCLEOTIDE SEQUENCE</scope>
</reference>
<proteinExistence type="predicted"/>
<dbReference type="InterPro" id="IPR036047">
    <property type="entry name" value="F-box-like_dom_sf"/>
</dbReference>
<reference evidence="2" key="2">
    <citation type="submission" date="2021-12" db="EMBL/GenBank/DDBJ databases">
        <title>Resequencing data analysis of finger millet.</title>
        <authorList>
            <person name="Hatakeyama M."/>
            <person name="Aluri S."/>
            <person name="Balachadran M.T."/>
            <person name="Sivarajan S.R."/>
            <person name="Poveda L."/>
            <person name="Shimizu-Inatsugi R."/>
            <person name="Schlapbach R."/>
            <person name="Sreeman S.M."/>
            <person name="Shimizu K.K."/>
        </authorList>
    </citation>
    <scope>NUCLEOTIDE SEQUENCE</scope>
</reference>
<sequence>MAELLRQEAVEKVAEIEAQDSEGVHQEDRLSELPDDILMCILDRLAVLRDVARTSVLSKRWRHVVGLLTEITLSAADFESPVNGSKPTFDVVVQSNMDMVKAVTSILAHTSRRTIELLSLRFYLRDESIDIFRSVDHTMQNREVVKASFAVFPEMRDMVCTDDDMVIYGRRFLSFFYNYPRVFGGLKFLYISCVRLGKFDIANIFSTSIELEYLCLNNCDCGIRSLLQIEHPQLMGLKIICCAFEKVELNWLPKLQLWTYDSWMNSEDRYPLSFGYVPQPCNLRLINTGTTLHKTIKLSDFLDNAIIRQLNLDFQSGSVGDLKTRK</sequence>
<evidence type="ECO:0000259" key="1">
    <source>
        <dbReference type="Pfam" id="PF00646"/>
    </source>
</evidence>
<accession>A0AAV5CWM8</accession>
<feature type="domain" description="F-box" evidence="1">
    <location>
        <begin position="30"/>
        <end position="65"/>
    </location>
</feature>
<gene>
    <name evidence="2" type="primary">ga19851</name>
    <name evidence="2" type="ORF">PR202_ga19851</name>
</gene>
<evidence type="ECO:0000313" key="2">
    <source>
        <dbReference type="EMBL" id="GJN02493.1"/>
    </source>
</evidence>
<dbReference type="Pfam" id="PF00646">
    <property type="entry name" value="F-box"/>
    <property type="match status" value="1"/>
</dbReference>
<evidence type="ECO:0000313" key="3">
    <source>
        <dbReference type="Proteomes" id="UP001054889"/>
    </source>
</evidence>
<dbReference type="Gene3D" id="1.20.1280.50">
    <property type="match status" value="1"/>
</dbReference>
<dbReference type="Proteomes" id="UP001054889">
    <property type="component" value="Unassembled WGS sequence"/>
</dbReference>
<organism evidence="2 3">
    <name type="scientific">Eleusine coracana subsp. coracana</name>
    <dbReference type="NCBI Taxonomy" id="191504"/>
    <lineage>
        <taxon>Eukaryota</taxon>
        <taxon>Viridiplantae</taxon>
        <taxon>Streptophyta</taxon>
        <taxon>Embryophyta</taxon>
        <taxon>Tracheophyta</taxon>
        <taxon>Spermatophyta</taxon>
        <taxon>Magnoliopsida</taxon>
        <taxon>Liliopsida</taxon>
        <taxon>Poales</taxon>
        <taxon>Poaceae</taxon>
        <taxon>PACMAD clade</taxon>
        <taxon>Chloridoideae</taxon>
        <taxon>Cynodonteae</taxon>
        <taxon>Eleusininae</taxon>
        <taxon>Eleusine</taxon>
    </lineage>
</organism>
<dbReference type="InterPro" id="IPR001810">
    <property type="entry name" value="F-box_dom"/>
</dbReference>
<dbReference type="InterPro" id="IPR044997">
    <property type="entry name" value="F-box_plant"/>
</dbReference>
<comment type="caution">
    <text evidence="2">The sequence shown here is derived from an EMBL/GenBank/DDBJ whole genome shotgun (WGS) entry which is preliminary data.</text>
</comment>